<dbReference type="Pfam" id="PF02971">
    <property type="entry name" value="FTCD"/>
    <property type="match status" value="1"/>
</dbReference>
<dbReference type="EMBL" id="SUVG01000001">
    <property type="protein sequence ID" value="MBE6420546.1"/>
    <property type="molecule type" value="Genomic_DNA"/>
</dbReference>
<dbReference type="NCBIfam" id="TIGR02024">
    <property type="entry name" value="FtcD"/>
    <property type="match status" value="1"/>
</dbReference>
<dbReference type="GO" id="GO:0006547">
    <property type="term" value="P:L-histidine metabolic process"/>
    <property type="evidence" value="ECO:0007669"/>
    <property type="project" value="UniProtKB-KW"/>
</dbReference>
<keyword evidence="7" id="KW-0290">Folate-binding</keyword>
<dbReference type="PANTHER" id="PTHR12234:SF1">
    <property type="entry name" value="FORMIMINOTRANSFERASE N-TERMINAL SUBDOMAIN-CONTAINING PROTEIN"/>
    <property type="match status" value="1"/>
</dbReference>
<evidence type="ECO:0000256" key="2">
    <source>
        <dbReference type="ARBA" id="ARBA00005082"/>
    </source>
</evidence>
<gene>
    <name evidence="10" type="primary">ftcD</name>
    <name evidence="10" type="ORF">E7027_00115</name>
</gene>
<dbReference type="InterPro" id="IPR004227">
    <property type="entry name" value="Formiminotransferase_cat"/>
</dbReference>
<dbReference type="SUPFAM" id="SSF55116">
    <property type="entry name" value="Formiminotransferase domain of formiminotransferase-cyclodeaminase"/>
    <property type="match status" value="2"/>
</dbReference>
<evidence type="ECO:0000256" key="7">
    <source>
        <dbReference type="ARBA" id="ARBA00022954"/>
    </source>
</evidence>
<evidence type="ECO:0000313" key="10">
    <source>
        <dbReference type="EMBL" id="MBE6420546.1"/>
    </source>
</evidence>
<dbReference type="InterPro" id="IPR013802">
    <property type="entry name" value="Formiminotransferase_C"/>
</dbReference>
<dbReference type="Pfam" id="PF07837">
    <property type="entry name" value="FTCD_N"/>
    <property type="match status" value="1"/>
</dbReference>
<protein>
    <recommendedName>
        <fullName evidence="3">glutamate formimidoyltransferase</fullName>
        <ecNumber evidence="3">2.1.2.5</ecNumber>
    </recommendedName>
</protein>
<comment type="caution">
    <text evidence="10">The sequence shown here is derived from an EMBL/GenBank/DDBJ whole genome shotgun (WGS) entry which is preliminary data.</text>
</comment>
<keyword evidence="6" id="KW-0369">Histidine metabolism</keyword>
<dbReference type="SMART" id="SM01221">
    <property type="entry name" value="FTCD"/>
    <property type="match status" value="1"/>
</dbReference>
<dbReference type="InterPro" id="IPR022384">
    <property type="entry name" value="FormiminoTrfase_cat_dom_sf"/>
</dbReference>
<dbReference type="GO" id="GO:0030409">
    <property type="term" value="F:glutamate formimidoyltransferase activity"/>
    <property type="evidence" value="ECO:0007669"/>
    <property type="project" value="UniProtKB-EC"/>
</dbReference>
<proteinExistence type="predicted"/>
<comment type="subcellular location">
    <subcellularLocation>
        <location evidence="1">Cytoplasm</location>
    </subcellularLocation>
</comment>
<dbReference type="Gene3D" id="3.30.70.670">
    <property type="entry name" value="Formiminotransferase, C-terminal subdomain"/>
    <property type="match status" value="1"/>
</dbReference>
<keyword evidence="4" id="KW-0963">Cytoplasm</keyword>
<organism evidence="10 11">
    <name type="scientific">Candidatus Avelusimicrobium gallicola</name>
    <dbReference type="NCBI Taxonomy" id="2562704"/>
    <lineage>
        <taxon>Bacteria</taxon>
        <taxon>Pseudomonadati</taxon>
        <taxon>Elusimicrobiota</taxon>
        <taxon>Elusimicrobia</taxon>
        <taxon>Elusimicrobiales</taxon>
        <taxon>Elusimicrobiaceae</taxon>
        <taxon>Candidatus Avelusimicrobium</taxon>
    </lineage>
</organism>
<name>A0A928DP22_9BACT</name>
<accession>A0A928DP22</accession>
<dbReference type="Gene3D" id="3.30.990.10">
    <property type="entry name" value="Formiminotransferase, N-terminal subdomain"/>
    <property type="match status" value="1"/>
</dbReference>
<dbReference type="GO" id="GO:0005542">
    <property type="term" value="F:folic acid binding"/>
    <property type="evidence" value="ECO:0007669"/>
    <property type="project" value="UniProtKB-KW"/>
</dbReference>
<dbReference type="SMART" id="SM01222">
    <property type="entry name" value="FTCD_N"/>
    <property type="match status" value="1"/>
</dbReference>
<dbReference type="GO" id="GO:0005737">
    <property type="term" value="C:cytoplasm"/>
    <property type="evidence" value="ECO:0007669"/>
    <property type="project" value="UniProtKB-SubCell"/>
</dbReference>
<dbReference type="Proteomes" id="UP000725649">
    <property type="component" value="Unassembled WGS sequence"/>
</dbReference>
<dbReference type="PANTHER" id="PTHR12234">
    <property type="entry name" value="FORMIMINOTRANSFERASE-CYCLODEAMINASE"/>
    <property type="match status" value="1"/>
</dbReference>
<reference evidence="10" key="1">
    <citation type="submission" date="2019-04" db="EMBL/GenBank/DDBJ databases">
        <title>Evolution of Biomass-Degrading Anaerobic Consortia Revealed by Metagenomics.</title>
        <authorList>
            <person name="Peng X."/>
        </authorList>
    </citation>
    <scope>NUCLEOTIDE SEQUENCE</scope>
    <source>
        <strain evidence="10">SIG66</strain>
    </source>
</reference>
<keyword evidence="5 10" id="KW-0808">Transferase</keyword>
<comment type="pathway">
    <text evidence="2">Amino-acid degradation; L-histidine degradation into L-glutamate; L-glutamate from N-formimidoyl-L-glutamate (transferase route): step 1/1.</text>
</comment>
<dbReference type="InterPro" id="IPR012886">
    <property type="entry name" value="Formiminotransferase_N"/>
</dbReference>
<feature type="domain" description="Formiminotransferase C-terminal subdomain" evidence="8">
    <location>
        <begin position="181"/>
        <end position="316"/>
    </location>
</feature>
<dbReference type="InterPro" id="IPR037070">
    <property type="entry name" value="Formiminotransferase_C_sf"/>
</dbReference>
<evidence type="ECO:0000256" key="6">
    <source>
        <dbReference type="ARBA" id="ARBA00022808"/>
    </source>
</evidence>
<evidence type="ECO:0000256" key="5">
    <source>
        <dbReference type="ARBA" id="ARBA00022679"/>
    </source>
</evidence>
<evidence type="ECO:0000313" key="11">
    <source>
        <dbReference type="Proteomes" id="UP000725649"/>
    </source>
</evidence>
<evidence type="ECO:0000256" key="1">
    <source>
        <dbReference type="ARBA" id="ARBA00004496"/>
    </source>
</evidence>
<dbReference type="InterPro" id="IPR037064">
    <property type="entry name" value="Formiminotransferase_N_sf"/>
</dbReference>
<sequence>MQIIEAIANFSEGKNLPLVSQIAKEAVAGSRARILHLDSNPDANRTVLTLAGEPEEVVKACLALFASCQKHLDMRTQHGAHPRLGSVDVCPLVPITNITLEETALWADMLARQVGSKLNIPVYLYEKNASSPLRKNLAFIRQGEYESLPAKLPALPPDYGPAVYSLEISRTGASVIGARNFLIAFNISLNTQEVSLAKEIAAVLREKNGGLPAVKAIGWLMPEYHAAQVSFNLTDFRTTGLAQVWQACSLEARKRGLTATAGELIGLAPREAFLQAGKFYAPQETDSSRLIRLAVEKLSLNKIRPFVAEERILENKLSKLL</sequence>
<evidence type="ECO:0000256" key="4">
    <source>
        <dbReference type="ARBA" id="ARBA00022490"/>
    </source>
</evidence>
<feature type="domain" description="Formiminotransferase N-terminal subdomain" evidence="9">
    <location>
        <begin position="2"/>
        <end position="180"/>
    </location>
</feature>
<evidence type="ECO:0000259" key="9">
    <source>
        <dbReference type="SMART" id="SM01222"/>
    </source>
</evidence>
<evidence type="ECO:0000259" key="8">
    <source>
        <dbReference type="SMART" id="SM01221"/>
    </source>
</evidence>
<dbReference type="EC" id="2.1.2.5" evidence="3"/>
<evidence type="ECO:0000256" key="3">
    <source>
        <dbReference type="ARBA" id="ARBA00012252"/>
    </source>
</evidence>
<dbReference type="AlphaFoldDB" id="A0A928DP22"/>
<dbReference type="InterPro" id="IPR051623">
    <property type="entry name" value="FTCD"/>
</dbReference>